<keyword evidence="3" id="KW-0326">Glycosidase</keyword>
<evidence type="ECO:0000256" key="3">
    <source>
        <dbReference type="ARBA" id="ARBA00023295"/>
    </source>
</evidence>
<dbReference type="Gene3D" id="2.60.40.10">
    <property type="entry name" value="Immunoglobulins"/>
    <property type="match status" value="1"/>
</dbReference>
<dbReference type="Gene3D" id="3.20.20.80">
    <property type="entry name" value="Glycosidases"/>
    <property type="match status" value="1"/>
</dbReference>
<sequence length="373" mass="42958">MTLPRPEYPRPQFVRREWLNLNGEWRFAFDDANVGLREGWEQTDGSQFARRIIVPFAFQTKLSGIHETDFHDVVWYQRHVDVPAAWAGRRILLHFGAVDYRAQVWLNGRFVCEHEGGHTPFSADITGYLRTDGAQSLIVRVEDTSLDLSQPRGKQYWKLESDSIFYTRTTGIWQTVWMEPVAEVSLERLKITPDPDHRQVTIEYFVAGDASSVELETEIRFGDQVIAQRQHGAGEQRFVFDADELHVWSPETPHLYDLTVRIVSGGHEIDRVESYFGMRWISVEGGRVMLNGAPYFMRMVLDQGYHPDGLLTFPSDEALRLDVELTKAMGFNGARKHQKVEDPRYLYWADRLGLLVWGEMANSYLSPGSLCVS</sequence>
<dbReference type="Pfam" id="PF02837">
    <property type="entry name" value="Glyco_hydro_2_N"/>
    <property type="match status" value="1"/>
</dbReference>
<evidence type="ECO:0000256" key="1">
    <source>
        <dbReference type="ARBA" id="ARBA00007401"/>
    </source>
</evidence>
<dbReference type="InterPro" id="IPR051913">
    <property type="entry name" value="GH2_Domain-Containing"/>
</dbReference>
<dbReference type="EMBL" id="JASVEJ010000006">
    <property type="protein sequence ID" value="MDL5056225.1"/>
    <property type="molecule type" value="Genomic_DNA"/>
</dbReference>
<dbReference type="InterPro" id="IPR036156">
    <property type="entry name" value="Beta-gal/glucu_dom_sf"/>
</dbReference>
<evidence type="ECO:0000259" key="5">
    <source>
        <dbReference type="Pfam" id="PF02837"/>
    </source>
</evidence>
<dbReference type="InterPro" id="IPR013783">
    <property type="entry name" value="Ig-like_fold"/>
</dbReference>
<dbReference type="SUPFAM" id="SSF51445">
    <property type="entry name" value="(Trans)glycosidases"/>
    <property type="match status" value="1"/>
</dbReference>
<evidence type="ECO:0008006" key="8">
    <source>
        <dbReference type="Google" id="ProtNLM"/>
    </source>
</evidence>
<protein>
    <recommendedName>
        <fullName evidence="8">Beta-galactosidase</fullName>
    </recommendedName>
</protein>
<evidence type="ECO:0000259" key="4">
    <source>
        <dbReference type="Pfam" id="PF00703"/>
    </source>
</evidence>
<organism evidence="6 7">
    <name type="scientific">Geitlerinema calcuttense NRMC-F 0142</name>
    <dbReference type="NCBI Taxonomy" id="2922238"/>
    <lineage>
        <taxon>Bacteria</taxon>
        <taxon>Bacillati</taxon>
        <taxon>Cyanobacteriota</taxon>
        <taxon>Cyanophyceae</taxon>
        <taxon>Geitlerinematales</taxon>
        <taxon>Geitlerinemataceae</taxon>
        <taxon>Geitlerinema</taxon>
    </lineage>
</organism>
<comment type="caution">
    <text evidence="6">The sequence shown here is derived from an EMBL/GenBank/DDBJ whole genome shotgun (WGS) entry which is preliminary data.</text>
</comment>
<dbReference type="InterPro" id="IPR008979">
    <property type="entry name" value="Galactose-bd-like_sf"/>
</dbReference>
<dbReference type="InterPro" id="IPR006104">
    <property type="entry name" value="Glyco_hydro_2_N"/>
</dbReference>
<dbReference type="PANTHER" id="PTHR42732:SF3">
    <property type="entry name" value="HYDROLASE"/>
    <property type="match status" value="1"/>
</dbReference>
<dbReference type="InterPro" id="IPR006102">
    <property type="entry name" value="Ig-like_GH2"/>
</dbReference>
<dbReference type="PANTHER" id="PTHR42732">
    <property type="entry name" value="BETA-GALACTOSIDASE"/>
    <property type="match status" value="1"/>
</dbReference>
<comment type="similarity">
    <text evidence="1">Belongs to the glycosyl hydrolase 2 family.</text>
</comment>
<dbReference type="InterPro" id="IPR017853">
    <property type="entry name" value="GH"/>
</dbReference>
<gene>
    <name evidence="6" type="ORF">QQ055_01885</name>
</gene>
<dbReference type="SUPFAM" id="SSF49785">
    <property type="entry name" value="Galactose-binding domain-like"/>
    <property type="match status" value="1"/>
</dbReference>
<keyword evidence="2" id="KW-0378">Hydrolase</keyword>
<dbReference type="Pfam" id="PF00703">
    <property type="entry name" value="Glyco_hydro_2"/>
    <property type="match status" value="1"/>
</dbReference>
<evidence type="ECO:0000313" key="7">
    <source>
        <dbReference type="Proteomes" id="UP001230986"/>
    </source>
</evidence>
<feature type="domain" description="Glycosyl hydrolases family 2 sugar binding" evidence="5">
    <location>
        <begin position="20"/>
        <end position="141"/>
    </location>
</feature>
<dbReference type="SUPFAM" id="SSF49303">
    <property type="entry name" value="beta-Galactosidase/glucuronidase domain"/>
    <property type="match status" value="1"/>
</dbReference>
<dbReference type="Proteomes" id="UP001230986">
    <property type="component" value="Unassembled WGS sequence"/>
</dbReference>
<keyword evidence="7" id="KW-1185">Reference proteome</keyword>
<feature type="domain" description="Glycoside hydrolase family 2 immunoglobulin-like beta-sandwich" evidence="4">
    <location>
        <begin position="185"/>
        <end position="279"/>
    </location>
</feature>
<accession>A0ABT7LYN4</accession>
<evidence type="ECO:0000313" key="6">
    <source>
        <dbReference type="EMBL" id="MDL5056225.1"/>
    </source>
</evidence>
<evidence type="ECO:0000256" key="2">
    <source>
        <dbReference type="ARBA" id="ARBA00022801"/>
    </source>
</evidence>
<proteinExistence type="inferred from homology"/>
<dbReference type="Gene3D" id="2.60.120.260">
    <property type="entry name" value="Galactose-binding domain-like"/>
    <property type="match status" value="1"/>
</dbReference>
<reference evidence="6 7" key="1">
    <citation type="submission" date="2023-06" db="EMBL/GenBank/DDBJ databases">
        <title>Whole genome sequence of Oscillatoria calcuttensis NRMC-F 0142.</title>
        <authorList>
            <person name="Shakena Fathima T."/>
            <person name="Muralitharan G."/>
            <person name="Thajuddin N."/>
        </authorList>
    </citation>
    <scope>NUCLEOTIDE SEQUENCE [LARGE SCALE GENOMIC DNA]</scope>
    <source>
        <strain evidence="6 7">NRMC-F 0142</strain>
    </source>
</reference>
<dbReference type="RefSeq" id="WP_286004123.1">
    <property type="nucleotide sequence ID" value="NZ_JASVEJ010000006.1"/>
</dbReference>
<name>A0ABT7LYN4_9CYAN</name>